<accession>A0ABW4WA75</accession>
<keyword evidence="3" id="KW-1185">Reference proteome</keyword>
<gene>
    <name evidence="2" type="ORF">ACFSQT_03850</name>
</gene>
<dbReference type="PANTHER" id="PTHR13504">
    <property type="entry name" value="FIDO DOMAIN-CONTAINING PROTEIN DDB_G0283145"/>
    <property type="match status" value="1"/>
</dbReference>
<dbReference type="PROSITE" id="PS51459">
    <property type="entry name" value="FIDO"/>
    <property type="match status" value="1"/>
</dbReference>
<dbReference type="InterPro" id="IPR003812">
    <property type="entry name" value="Fido"/>
</dbReference>
<evidence type="ECO:0000313" key="3">
    <source>
        <dbReference type="Proteomes" id="UP001597349"/>
    </source>
</evidence>
<dbReference type="RefSeq" id="WP_379017081.1">
    <property type="nucleotide sequence ID" value="NZ_JBHUGY010000008.1"/>
</dbReference>
<protein>
    <submittedName>
        <fullName evidence="2">Fic family protein</fullName>
    </submittedName>
</protein>
<dbReference type="Proteomes" id="UP001597349">
    <property type="component" value="Unassembled WGS sequence"/>
</dbReference>
<reference evidence="3" key="1">
    <citation type="journal article" date="2019" name="Int. J. Syst. Evol. Microbiol.">
        <title>The Global Catalogue of Microorganisms (GCM) 10K type strain sequencing project: providing services to taxonomists for standard genome sequencing and annotation.</title>
        <authorList>
            <consortium name="The Broad Institute Genomics Platform"/>
            <consortium name="The Broad Institute Genome Sequencing Center for Infectious Disease"/>
            <person name="Wu L."/>
            <person name="Ma J."/>
        </authorList>
    </citation>
    <scope>NUCLEOTIDE SEQUENCE [LARGE SCALE GENOMIC DNA]</scope>
    <source>
        <strain evidence="3">CGMCC 1.16226</strain>
    </source>
</reference>
<dbReference type="InterPro" id="IPR040198">
    <property type="entry name" value="Fido_containing"/>
</dbReference>
<proteinExistence type="predicted"/>
<evidence type="ECO:0000259" key="1">
    <source>
        <dbReference type="PROSITE" id="PS51459"/>
    </source>
</evidence>
<evidence type="ECO:0000313" key="2">
    <source>
        <dbReference type="EMBL" id="MFD2052274.1"/>
    </source>
</evidence>
<sequence>MAKPHEKLAEPLAILKELQEQGRRIFKSDELTRVHRERLVANGFLRDVIKGWVMSTGPQAQQQDTTPWYASFWEFCSLYCNDRFGKDWFLSPEQSLLLHAEAPTIPPQVVVNTPKGKNNRIDLLFGTSLYDLAVKEMPEQLTEKNGQRVLTVEAALIRVPEGFFQRAPIEMQVAMASVRDVSTVLALLLDGGHSAVAGRLAGAFRRVGRDAFADEIVATFKAAGYDVRESDPFAGRTGVTTIAAGVPPLVARLRAIWESQREAIIEIFPKAPGLPSDKNAYMKFVEDVYESDAYHSLSIEGYSVTPELIDRVREGSWNPEIDEADRKNRDALAARGYYLAFQKVKESVAAIIDGAPAGALTRDTHREWYRELFAPSVTAGILRASALAGYRNHPVYLRGSQHVPPRTEAVPDGMNELFDLLETEKDASVRAVLGHWLVGYVHPYPDGNGRMARFLMNAMLASGGYPWTVVRVEDRKAYLAGLEEASGNMNVKPFAAFLAERVTWSADRSA</sequence>
<organism evidence="2 3">
    <name type="scientific">Mesorhizobium calcicola</name>
    <dbReference type="NCBI Taxonomy" id="1300310"/>
    <lineage>
        <taxon>Bacteria</taxon>
        <taxon>Pseudomonadati</taxon>
        <taxon>Pseudomonadota</taxon>
        <taxon>Alphaproteobacteria</taxon>
        <taxon>Hyphomicrobiales</taxon>
        <taxon>Phyllobacteriaceae</taxon>
        <taxon>Mesorhizobium</taxon>
    </lineage>
</organism>
<dbReference type="Pfam" id="PF02661">
    <property type="entry name" value="Fic"/>
    <property type="match status" value="1"/>
</dbReference>
<dbReference type="SUPFAM" id="SSF140931">
    <property type="entry name" value="Fic-like"/>
    <property type="match status" value="1"/>
</dbReference>
<dbReference type="InterPro" id="IPR036597">
    <property type="entry name" value="Fido-like_dom_sf"/>
</dbReference>
<feature type="domain" description="Fido" evidence="1">
    <location>
        <begin position="356"/>
        <end position="500"/>
    </location>
</feature>
<comment type="caution">
    <text evidence="2">The sequence shown here is derived from an EMBL/GenBank/DDBJ whole genome shotgun (WGS) entry which is preliminary data.</text>
</comment>
<dbReference type="PANTHER" id="PTHR13504:SF38">
    <property type="entry name" value="FIDO DOMAIN-CONTAINING PROTEIN"/>
    <property type="match status" value="1"/>
</dbReference>
<dbReference type="EMBL" id="JBHUGY010000008">
    <property type="protein sequence ID" value="MFD2052274.1"/>
    <property type="molecule type" value="Genomic_DNA"/>
</dbReference>
<name>A0ABW4WA75_9HYPH</name>
<dbReference type="Gene3D" id="1.10.3290.10">
    <property type="entry name" value="Fido-like domain"/>
    <property type="match status" value="1"/>
</dbReference>